<dbReference type="AlphaFoldDB" id="A0AAD7F9K4"/>
<reference evidence="1" key="1">
    <citation type="submission" date="2023-03" db="EMBL/GenBank/DDBJ databases">
        <title>Massive genome expansion in bonnet fungi (Mycena s.s.) driven by repeated elements and novel gene families across ecological guilds.</title>
        <authorList>
            <consortium name="Lawrence Berkeley National Laboratory"/>
            <person name="Harder C.B."/>
            <person name="Miyauchi S."/>
            <person name="Viragh M."/>
            <person name="Kuo A."/>
            <person name="Thoen E."/>
            <person name="Andreopoulos B."/>
            <person name="Lu D."/>
            <person name="Skrede I."/>
            <person name="Drula E."/>
            <person name="Henrissat B."/>
            <person name="Morin E."/>
            <person name="Kohler A."/>
            <person name="Barry K."/>
            <person name="LaButti K."/>
            <person name="Morin E."/>
            <person name="Salamov A."/>
            <person name="Lipzen A."/>
            <person name="Mereny Z."/>
            <person name="Hegedus B."/>
            <person name="Baldrian P."/>
            <person name="Stursova M."/>
            <person name="Weitz H."/>
            <person name="Taylor A."/>
            <person name="Grigoriev I.V."/>
            <person name="Nagy L.G."/>
            <person name="Martin F."/>
            <person name="Kauserud H."/>
        </authorList>
    </citation>
    <scope>NUCLEOTIDE SEQUENCE</scope>
    <source>
        <strain evidence="1">9284</strain>
    </source>
</reference>
<dbReference type="InterPro" id="IPR027417">
    <property type="entry name" value="P-loop_NTPase"/>
</dbReference>
<proteinExistence type="predicted"/>
<protein>
    <submittedName>
        <fullName evidence="1">Uncharacterized protein</fullName>
    </submittedName>
</protein>
<dbReference type="SUPFAM" id="SSF52540">
    <property type="entry name" value="P-loop containing nucleoside triphosphate hydrolases"/>
    <property type="match status" value="1"/>
</dbReference>
<dbReference type="PANTHER" id="PTHR36681:SF3">
    <property type="entry name" value="NUCLEAR GTPASE, GERMINAL CENTER-ASSOCIATED, TANDEM DUPLICATE 3"/>
    <property type="match status" value="1"/>
</dbReference>
<dbReference type="Gene3D" id="3.40.50.300">
    <property type="entry name" value="P-loop containing nucleotide triphosphate hydrolases"/>
    <property type="match status" value="1"/>
</dbReference>
<organism evidence="1 2">
    <name type="scientific">Roridomyces roridus</name>
    <dbReference type="NCBI Taxonomy" id="1738132"/>
    <lineage>
        <taxon>Eukaryota</taxon>
        <taxon>Fungi</taxon>
        <taxon>Dikarya</taxon>
        <taxon>Basidiomycota</taxon>
        <taxon>Agaricomycotina</taxon>
        <taxon>Agaricomycetes</taxon>
        <taxon>Agaricomycetidae</taxon>
        <taxon>Agaricales</taxon>
        <taxon>Marasmiineae</taxon>
        <taxon>Mycenaceae</taxon>
        <taxon>Roridomyces</taxon>
    </lineage>
</organism>
<keyword evidence="2" id="KW-1185">Reference proteome</keyword>
<name>A0AAD7F9K4_9AGAR</name>
<dbReference type="PANTHER" id="PTHR36681">
    <property type="entry name" value="NUCLEAR GTPASE, GERMINAL CENTER-ASSOCIATED, TANDEM DUPLICATE 3"/>
    <property type="match status" value="1"/>
</dbReference>
<accession>A0AAD7F9K4</accession>
<comment type="caution">
    <text evidence="1">The sequence shown here is derived from an EMBL/GenBank/DDBJ whole genome shotgun (WGS) entry which is preliminary data.</text>
</comment>
<evidence type="ECO:0000313" key="2">
    <source>
        <dbReference type="Proteomes" id="UP001221142"/>
    </source>
</evidence>
<sequence>MPYYRIKFYPPPLQEHAQHHSVTQPVPDIPDIEAVIEFIDKEEWRVELTRLIEEANDKTVVDTAEIAGELPEHISPAHQAREKLLGVYPHLRTTDGAWNVEQLLADPEINEYLAAGSLPFSASTSGNFQKTIEKFIASAMSTSRAFWPLVKRVSLMGRFDVLSTGITLVDLPGHGDVDSARDTMANKYLQHADLICLVSDVQRAKDDSDIQSRLYKTLHQIIQDGRVHEKSIALILTRADAKIGTNEVTLDPDEQRKVDRLAQECRDLAAEIEAIKVKKNKKGKSRSSKRESIMEALQTQIYQREEQKNYKNMERSRIQATGRNEIVKAALQDKYQQLYRDLMTKNEDEKVTVPEVPIFCLGSRDYLCLAHLEPDNPSTFSDPEDTDIPRMKRYLLNDGERRNLVEAISVVGNFCTLLSQTTSQLDANATGDAGAHQKISKLLAELDKKSDELSSDTMDKIRDSYRKIGTTLNEAVGEARDRSPSVFEDTAKKMKWNQYRAMMRSNGAYAAHPPGNLNADLVATIQPRVGTTWAVEVNGEIPLHLLNLYNELKGEYDDVIKEICWTFNKYTTSRVNKTVGFETIIDQLNQDNRSAAMGAQRQGIRVWDTEVTERLKPQFARVCAEKGPGMFKRMKACNKTFIENPIHRTRLFSDILPKVNKSFDQCFETINGNIATALEQLRCNIRTAYFGSKPVVAQNPQQQAEAAAKTFGQDHEEAMISTLDELKTRLQQLS</sequence>
<dbReference type="Proteomes" id="UP001221142">
    <property type="component" value="Unassembled WGS sequence"/>
</dbReference>
<dbReference type="EMBL" id="JARKIF010000034">
    <property type="protein sequence ID" value="KAJ7610800.1"/>
    <property type="molecule type" value="Genomic_DNA"/>
</dbReference>
<evidence type="ECO:0000313" key="1">
    <source>
        <dbReference type="EMBL" id="KAJ7610800.1"/>
    </source>
</evidence>
<gene>
    <name evidence="1" type="ORF">FB45DRAFT_1037701</name>
</gene>